<keyword evidence="1" id="KW-1133">Transmembrane helix</keyword>
<keyword evidence="1" id="KW-0472">Membrane</keyword>
<protein>
    <submittedName>
        <fullName evidence="2">Uncharacterized protein</fullName>
    </submittedName>
</protein>
<evidence type="ECO:0000256" key="1">
    <source>
        <dbReference type="SAM" id="Phobius"/>
    </source>
</evidence>
<feature type="transmembrane region" description="Helical" evidence="1">
    <location>
        <begin position="48"/>
        <end position="68"/>
    </location>
</feature>
<dbReference type="Proteomes" id="UP000271031">
    <property type="component" value="Unassembled WGS sequence"/>
</dbReference>
<evidence type="ECO:0000313" key="2">
    <source>
        <dbReference type="EMBL" id="RNB89460.1"/>
    </source>
</evidence>
<dbReference type="EMBL" id="RHHQ01000008">
    <property type="protein sequence ID" value="RNB89460.1"/>
    <property type="molecule type" value="Genomic_DNA"/>
</dbReference>
<organism evidence="2 3">
    <name type="scientific">Brevibacillus fluminis</name>
    <dbReference type="NCBI Taxonomy" id="511487"/>
    <lineage>
        <taxon>Bacteria</taxon>
        <taxon>Bacillati</taxon>
        <taxon>Bacillota</taxon>
        <taxon>Bacilli</taxon>
        <taxon>Bacillales</taxon>
        <taxon>Paenibacillaceae</taxon>
        <taxon>Brevibacillus</taxon>
    </lineage>
</organism>
<reference evidence="2 3" key="1">
    <citation type="submission" date="2018-10" db="EMBL/GenBank/DDBJ databases">
        <title>Phylogenomics of Brevibacillus.</title>
        <authorList>
            <person name="Dunlap C."/>
        </authorList>
    </citation>
    <scope>NUCLEOTIDE SEQUENCE [LARGE SCALE GENOMIC DNA]</scope>
    <source>
        <strain evidence="2 3">JCM 15716</strain>
    </source>
</reference>
<keyword evidence="1" id="KW-0812">Transmembrane</keyword>
<gene>
    <name evidence="2" type="ORF">EDM56_09675</name>
</gene>
<accession>A0A3M8DMY7</accession>
<dbReference type="AlphaFoldDB" id="A0A3M8DMY7"/>
<proteinExistence type="predicted"/>
<comment type="caution">
    <text evidence="2">The sequence shown here is derived from an EMBL/GenBank/DDBJ whole genome shotgun (WGS) entry which is preliminary data.</text>
</comment>
<evidence type="ECO:0000313" key="3">
    <source>
        <dbReference type="Proteomes" id="UP000271031"/>
    </source>
</evidence>
<name>A0A3M8DMY7_9BACL</name>
<sequence length="69" mass="7691">MNVHGEVQTNATQTELHPIINLHDELREKIVHLTDEANQGESLGSIDYFWLSVAGLVIPAAILILAWML</sequence>
<keyword evidence="3" id="KW-1185">Reference proteome</keyword>